<comment type="subcellular location">
    <subcellularLocation>
        <location evidence="1">Cell membrane</location>
        <topology evidence="1">Multi-pass membrane protein</topology>
    </subcellularLocation>
</comment>
<dbReference type="AlphaFoldDB" id="A0A6J1WP02"/>
<gene>
    <name evidence="10" type="primary">LOC113513756</name>
</gene>
<evidence type="ECO:0000256" key="2">
    <source>
        <dbReference type="ARBA" id="ARBA00022475"/>
    </source>
</evidence>
<dbReference type="PANTHER" id="PTHR42643">
    <property type="entry name" value="IONOTROPIC RECEPTOR 20A-RELATED"/>
    <property type="match status" value="1"/>
</dbReference>
<keyword evidence="3 8" id="KW-0812">Transmembrane</keyword>
<dbReference type="SUPFAM" id="SSF53850">
    <property type="entry name" value="Periplasmic binding protein-like II"/>
    <property type="match status" value="1"/>
</dbReference>
<keyword evidence="2" id="KW-1003">Cell membrane</keyword>
<reference evidence="10" key="1">
    <citation type="submission" date="2025-08" db="UniProtKB">
        <authorList>
            <consortium name="RefSeq"/>
        </authorList>
    </citation>
    <scope>IDENTIFICATION</scope>
    <source>
        <tissue evidence="10">Whole larvae</tissue>
    </source>
</reference>
<feature type="transmembrane region" description="Helical" evidence="8">
    <location>
        <begin position="555"/>
        <end position="577"/>
    </location>
</feature>
<keyword evidence="6" id="KW-0675">Receptor</keyword>
<protein>
    <submittedName>
        <fullName evidence="10">Uncharacterized protein LOC113513756</fullName>
    </submittedName>
</protein>
<dbReference type="InParanoid" id="A0A6J1WP02"/>
<dbReference type="Proteomes" id="UP001652740">
    <property type="component" value="Unplaced"/>
</dbReference>
<dbReference type="GO" id="GO:0005886">
    <property type="term" value="C:plasma membrane"/>
    <property type="evidence" value="ECO:0007669"/>
    <property type="project" value="UniProtKB-SubCell"/>
</dbReference>
<proteinExistence type="predicted"/>
<evidence type="ECO:0000256" key="1">
    <source>
        <dbReference type="ARBA" id="ARBA00004651"/>
    </source>
</evidence>
<dbReference type="RefSeq" id="XP_026753544.2">
    <property type="nucleotide sequence ID" value="XM_026897743.3"/>
</dbReference>
<feature type="transmembrane region" description="Helical" evidence="8">
    <location>
        <begin position="318"/>
        <end position="337"/>
    </location>
</feature>
<dbReference type="GeneID" id="113513756"/>
<keyword evidence="9" id="KW-1185">Reference proteome</keyword>
<feature type="transmembrane region" description="Helical" evidence="8">
    <location>
        <begin position="369"/>
        <end position="390"/>
    </location>
</feature>
<evidence type="ECO:0000256" key="6">
    <source>
        <dbReference type="ARBA" id="ARBA00023170"/>
    </source>
</evidence>
<evidence type="ECO:0000256" key="7">
    <source>
        <dbReference type="ARBA" id="ARBA00023180"/>
    </source>
</evidence>
<keyword evidence="5 8" id="KW-0472">Membrane</keyword>
<accession>A0A6J1WP02</accession>
<organism evidence="9 10">
    <name type="scientific">Galleria mellonella</name>
    <name type="common">Greater wax moth</name>
    <dbReference type="NCBI Taxonomy" id="7137"/>
    <lineage>
        <taxon>Eukaryota</taxon>
        <taxon>Metazoa</taxon>
        <taxon>Ecdysozoa</taxon>
        <taxon>Arthropoda</taxon>
        <taxon>Hexapoda</taxon>
        <taxon>Insecta</taxon>
        <taxon>Pterygota</taxon>
        <taxon>Neoptera</taxon>
        <taxon>Endopterygota</taxon>
        <taxon>Lepidoptera</taxon>
        <taxon>Glossata</taxon>
        <taxon>Ditrysia</taxon>
        <taxon>Pyraloidea</taxon>
        <taxon>Pyralidae</taxon>
        <taxon>Galleriinae</taxon>
        <taxon>Galleria</taxon>
    </lineage>
</organism>
<evidence type="ECO:0000256" key="8">
    <source>
        <dbReference type="SAM" id="Phobius"/>
    </source>
</evidence>
<evidence type="ECO:0000313" key="10">
    <source>
        <dbReference type="RefSeq" id="XP_026753544.2"/>
    </source>
</evidence>
<keyword evidence="7" id="KW-0325">Glycoprotein</keyword>
<evidence type="ECO:0000256" key="5">
    <source>
        <dbReference type="ARBA" id="ARBA00023136"/>
    </source>
</evidence>
<dbReference type="PANTHER" id="PTHR42643:SF24">
    <property type="entry name" value="IONOTROPIC RECEPTOR 60A"/>
    <property type="match status" value="1"/>
</dbReference>
<dbReference type="InterPro" id="IPR052192">
    <property type="entry name" value="Insect_Ionotropic_Sensory_Rcpt"/>
</dbReference>
<evidence type="ECO:0000256" key="4">
    <source>
        <dbReference type="ARBA" id="ARBA00022989"/>
    </source>
</evidence>
<dbReference type="KEGG" id="gmw:113513756"/>
<sequence>MYIFKILIIFEVIFVKEINSTVLTDIAVSVAHSVFYNDRITAVIWCHNNCDDVTIFLSKFHGVTYCASFWNMTDGNIREMKIVLDYRQVVLFTSKSNEFEAYLKLIYEVMVVSIRIIVVANKDVTNLREIMNIAWKYDIADIFFLTMKDNKGRIFTYFPYSNGICGNTNPVLLNKITDVKEALTNKFKNFQGCSIKFTLIYYEPYIQYDVVNGTAVSITGLEAQIPFFLGYILNSSLEFTHMSLDVNIGSVTNTKFFLNLLQKKSDIVVPPTLLNLERYKKAQISIVYKYVELSWMRPPQRRIKTWVKILHSFFNNSVILFFCVTFFIFVSVTKLITKYNTLRIKYKSDILINTYSIFIGQETKFETKIILVNSLFIMWVWFCIILRLVIQGDLTSGLQNIYLEPPWTSMHYAIKNVDGYGGGLMFKNVFEGTELENDYKVVNAYDADINVRNVAKGQRFILLTDKTAVNLFLLGTNVQYIGPPVITIPSCMYIRPGWPAAERIINLIQKMVEVGFIAKASKDILHTNMIKLNNSDILHSNNDPQPLSLDDFRGFIYILLFLLCLCFVIFIIEVLYYNIHAKHVNL</sequence>
<name>A0A6J1WP02_GALME</name>
<evidence type="ECO:0000256" key="3">
    <source>
        <dbReference type="ARBA" id="ARBA00022692"/>
    </source>
</evidence>
<keyword evidence="4 8" id="KW-1133">Transmembrane helix</keyword>
<evidence type="ECO:0000313" key="9">
    <source>
        <dbReference type="Proteomes" id="UP001652740"/>
    </source>
</evidence>